<dbReference type="PANTHER" id="PTHR31672:SF13">
    <property type="entry name" value="F-BOX PROTEIN CPR30-LIKE"/>
    <property type="match status" value="1"/>
</dbReference>
<evidence type="ECO:0000313" key="3">
    <source>
        <dbReference type="Proteomes" id="UP001419268"/>
    </source>
</evidence>
<accession>A0AAP0HSJ0</accession>
<dbReference type="Proteomes" id="UP001419268">
    <property type="component" value="Unassembled WGS sequence"/>
</dbReference>
<dbReference type="PROSITE" id="PS50181">
    <property type="entry name" value="FBOX"/>
    <property type="match status" value="1"/>
</dbReference>
<dbReference type="SMART" id="SM00256">
    <property type="entry name" value="FBOX"/>
    <property type="match status" value="1"/>
</dbReference>
<dbReference type="Pfam" id="PF07734">
    <property type="entry name" value="FBA_1"/>
    <property type="match status" value="1"/>
</dbReference>
<reference evidence="2 3" key="1">
    <citation type="submission" date="2024-01" db="EMBL/GenBank/DDBJ databases">
        <title>Genome assemblies of Stephania.</title>
        <authorList>
            <person name="Yang L."/>
        </authorList>
    </citation>
    <scope>NUCLEOTIDE SEQUENCE [LARGE SCALE GENOMIC DNA]</scope>
    <source>
        <strain evidence="2">JXDWG</strain>
        <tissue evidence="2">Leaf</tissue>
    </source>
</reference>
<dbReference type="InterPro" id="IPR036047">
    <property type="entry name" value="F-box-like_dom_sf"/>
</dbReference>
<name>A0AAP0HSJ0_9MAGN</name>
<dbReference type="PANTHER" id="PTHR31672">
    <property type="entry name" value="BNACNNG10540D PROTEIN"/>
    <property type="match status" value="1"/>
</dbReference>
<evidence type="ECO:0000313" key="2">
    <source>
        <dbReference type="EMBL" id="KAK9095562.1"/>
    </source>
</evidence>
<organism evidence="2 3">
    <name type="scientific">Stephania cephalantha</name>
    <dbReference type="NCBI Taxonomy" id="152367"/>
    <lineage>
        <taxon>Eukaryota</taxon>
        <taxon>Viridiplantae</taxon>
        <taxon>Streptophyta</taxon>
        <taxon>Embryophyta</taxon>
        <taxon>Tracheophyta</taxon>
        <taxon>Spermatophyta</taxon>
        <taxon>Magnoliopsida</taxon>
        <taxon>Ranunculales</taxon>
        <taxon>Menispermaceae</taxon>
        <taxon>Menispermoideae</taxon>
        <taxon>Cissampelideae</taxon>
        <taxon>Stephania</taxon>
    </lineage>
</organism>
<dbReference type="InterPro" id="IPR006527">
    <property type="entry name" value="F-box-assoc_dom_typ1"/>
</dbReference>
<dbReference type="EMBL" id="JBBNAG010000011">
    <property type="protein sequence ID" value="KAK9095562.1"/>
    <property type="molecule type" value="Genomic_DNA"/>
</dbReference>
<dbReference type="AlphaFoldDB" id="A0AAP0HSJ0"/>
<evidence type="ECO:0000259" key="1">
    <source>
        <dbReference type="PROSITE" id="PS50181"/>
    </source>
</evidence>
<dbReference type="InterPro" id="IPR001810">
    <property type="entry name" value="F-box_dom"/>
</dbReference>
<gene>
    <name evidence="2" type="ORF">Scep_027031</name>
</gene>
<dbReference type="SUPFAM" id="SSF81383">
    <property type="entry name" value="F-box domain"/>
    <property type="match status" value="1"/>
</dbReference>
<comment type="caution">
    <text evidence="2">The sequence shown here is derived from an EMBL/GenBank/DDBJ whole genome shotgun (WGS) entry which is preliminary data.</text>
</comment>
<proteinExistence type="predicted"/>
<dbReference type="Gene3D" id="1.20.1280.50">
    <property type="match status" value="1"/>
</dbReference>
<dbReference type="Pfam" id="PF00646">
    <property type="entry name" value="F-box"/>
    <property type="match status" value="1"/>
</dbReference>
<feature type="domain" description="F-box" evidence="1">
    <location>
        <begin position="27"/>
        <end position="73"/>
    </location>
</feature>
<protein>
    <recommendedName>
        <fullName evidence="1">F-box domain-containing protein</fullName>
    </recommendedName>
</protein>
<dbReference type="InterPro" id="IPR050796">
    <property type="entry name" value="SCF_F-box_component"/>
</dbReference>
<keyword evidence="3" id="KW-1185">Reference proteome</keyword>
<sequence>MINSKNSRMTTKSANMKKTTTTTNDELDYAYHLEEIALFEILPRLPIKSIMRFRLVCKHWRKVITNDFLFITKQANHGIHSSSNQSAFMYQNRDDSLSVISFEDHNRYRLSPSFPPSPRPYSKLLYAGSCNGLVFGFNSFEWIFVGNPITHLIDFVDNFHNNDYLSIHGVALAVEPPNAGPNLKRFKMIRPVHNSNKMTFNVYCSAKKKWHDSNAHVEMDSKIFSWRSHSPHNVYVKGKVHWFNDKFMVWFNVREDVAGTIPLPANTGGITGASVGISDGELSYCNITIDSKLNVWLRRGEWERLYEVSLDTIIIDNWDVIAPDTAKPMNCGTDFLRDHLVSTMSYEGGDMLMMSMVTEREKRVFGFNSKTRELKELSAPDLMQSCTSAWPYKAIILSTQIGRSKGK</sequence>